<comment type="catalytic activity">
    <reaction evidence="1">
        <text>a 1,2-diacyl-sn-glycero-3-phospho-(1'-sn-glycero-3'-phosphate) + H2O = a 1,2-diacyl-sn-glycero-3-phospho-(1'-sn-glycerol) + phosphate</text>
        <dbReference type="Rhea" id="RHEA:33751"/>
        <dbReference type="ChEBI" id="CHEBI:15377"/>
        <dbReference type="ChEBI" id="CHEBI:43474"/>
        <dbReference type="ChEBI" id="CHEBI:60110"/>
        <dbReference type="ChEBI" id="CHEBI:64716"/>
        <dbReference type="EC" id="3.1.3.27"/>
    </reaction>
</comment>
<organism evidence="5 6">
    <name type="scientific">Shewanella algae</name>
    <dbReference type="NCBI Taxonomy" id="38313"/>
    <lineage>
        <taxon>Bacteria</taxon>
        <taxon>Pseudomonadati</taxon>
        <taxon>Pseudomonadota</taxon>
        <taxon>Gammaproteobacteria</taxon>
        <taxon>Alteromonadales</taxon>
        <taxon>Shewanellaceae</taxon>
        <taxon>Shewanella</taxon>
    </lineage>
</organism>
<name>A0A379YLY0_9GAMM</name>
<keyword evidence="1" id="KW-0443">Lipid metabolism</keyword>
<keyword evidence="1" id="KW-0442">Lipid degradation</keyword>
<dbReference type="CDD" id="cd06971">
    <property type="entry name" value="PgpA"/>
    <property type="match status" value="1"/>
</dbReference>
<evidence type="ECO:0000313" key="5">
    <source>
        <dbReference type="EMBL" id="SUI46387.1"/>
    </source>
</evidence>
<comment type="pathway">
    <text evidence="1">Phospholipid metabolism; phosphatidylglycerol biosynthesis; phosphatidylglycerol from CDP-diacylglycerol: step 2/2.</text>
</comment>
<dbReference type="Pfam" id="PF04608">
    <property type="entry name" value="PgpA"/>
    <property type="match status" value="1"/>
</dbReference>
<protein>
    <recommendedName>
        <fullName evidence="1">Phosphatidylglycerophosphatase A</fullName>
        <ecNumber evidence="1">3.1.3.27</ecNumber>
    </recommendedName>
    <alternativeName>
        <fullName evidence="1">Phosphatidylglycerolphosphate phosphatase A</fullName>
    </alternativeName>
</protein>
<comment type="function">
    <text evidence="1">Lipid phosphatase which dephosphorylates phosphatidylglycerophosphate (PGP) to phosphatidylglycerol (PG).</text>
</comment>
<feature type="domain" description="YutG/PgpA" evidence="3">
    <location>
        <begin position="22"/>
        <end position="159"/>
    </location>
</feature>
<dbReference type="RefSeq" id="WP_025009429.1">
    <property type="nucleotide sequence ID" value="NZ_AP024609.1"/>
</dbReference>
<dbReference type="EC" id="3.1.3.27" evidence="1"/>
<dbReference type="GO" id="GO:0046872">
    <property type="term" value="F:metal ion binding"/>
    <property type="evidence" value="ECO:0007669"/>
    <property type="project" value="UniProtKB-KW"/>
</dbReference>
<keyword evidence="1 5" id="KW-0378">Hydrolase</keyword>
<dbReference type="PANTHER" id="PTHR36305">
    <property type="entry name" value="PHOSPHATIDYLGLYCEROPHOSPHATASE A"/>
    <property type="match status" value="1"/>
</dbReference>
<feature type="transmembrane region" description="Helical" evidence="2">
    <location>
        <begin position="21"/>
        <end position="49"/>
    </location>
</feature>
<dbReference type="GO" id="GO:0008962">
    <property type="term" value="F:phosphatidylglycerophosphatase activity"/>
    <property type="evidence" value="ECO:0007669"/>
    <property type="project" value="UniProtKB-EC"/>
</dbReference>
<dbReference type="PANTHER" id="PTHR36305:SF1">
    <property type="entry name" value="PHOSPHATIDYLGLYCEROPHOSPHATASE A"/>
    <property type="match status" value="1"/>
</dbReference>
<dbReference type="AlphaFoldDB" id="A0A379YLY0"/>
<dbReference type="GeneID" id="93808340"/>
<keyword evidence="1" id="KW-0460">Magnesium</keyword>
<dbReference type="UniPathway" id="UPA00084">
    <property type="reaction ID" value="UER00504"/>
</dbReference>
<keyword evidence="1 2" id="KW-0812">Transmembrane</keyword>
<keyword evidence="1" id="KW-1208">Phospholipid metabolism</keyword>
<keyword evidence="1" id="KW-0479">Metal-binding</keyword>
<feature type="transmembrane region" description="Helical" evidence="2">
    <location>
        <begin position="140"/>
        <end position="163"/>
    </location>
</feature>
<evidence type="ECO:0000313" key="6">
    <source>
        <dbReference type="Proteomes" id="UP000254069"/>
    </source>
</evidence>
<dbReference type="InterPro" id="IPR007686">
    <property type="entry name" value="YutG/PgpA"/>
</dbReference>
<feature type="transmembrane region" description="Helical" evidence="2">
    <location>
        <begin position="94"/>
        <end position="120"/>
    </location>
</feature>
<dbReference type="InterPro" id="IPR036681">
    <property type="entry name" value="PgpA-like_sf"/>
</dbReference>
<dbReference type="Proteomes" id="UP000825078">
    <property type="component" value="Chromosome"/>
</dbReference>
<dbReference type="EMBL" id="AP024613">
    <property type="protein sequence ID" value="BCV44275.1"/>
    <property type="molecule type" value="Genomic_DNA"/>
</dbReference>
<comment type="subcellular location">
    <subcellularLocation>
        <location evidence="1">Cell inner membrane</location>
        <topology evidence="1">Multi-pass membrane protein</topology>
    </subcellularLocation>
</comment>
<reference evidence="4" key="2">
    <citation type="submission" date="2021-05" db="EMBL/GenBank/DDBJ databases">
        <title>Molecular characterization for Shewanella algae harboring chromosomal blaOXA-55-like strains isolated from clinical and environment sample.</title>
        <authorList>
            <person name="Ohama Y."/>
            <person name="Aoki K."/>
            <person name="Harada S."/>
            <person name="Moriya K."/>
            <person name="Ishii Y."/>
            <person name="Tateda K."/>
        </authorList>
    </citation>
    <scope>NUCLEOTIDE SEQUENCE</scope>
    <source>
        <strain evidence="4">TUM17379</strain>
    </source>
</reference>
<dbReference type="Proteomes" id="UP000254069">
    <property type="component" value="Unassembled WGS sequence"/>
</dbReference>
<comment type="cofactor">
    <cofactor evidence="1">
        <name>Mg(2+)</name>
        <dbReference type="ChEBI" id="CHEBI:18420"/>
    </cofactor>
</comment>
<sequence length="164" mass="17435">MKWFAHDEALARVSLKNPVHFLALGFGSGLAAKAPGTFGTLAAVPVYLLLSQFSLGVYIAVTLLACIGGIYLCGKTSKDMGVHDHGAIVWDEVAGLLITMIAAPAGVLWLLLGFVLFRIFDIFKPWPIRVLDAKVHGGLGIMADDILAGIFSMLSLQAIVWAVG</sequence>
<dbReference type="InterPro" id="IPR026037">
    <property type="entry name" value="PgpA"/>
</dbReference>
<keyword evidence="1 2" id="KW-0472">Membrane</keyword>
<keyword evidence="2" id="KW-1133">Transmembrane helix</keyword>
<keyword evidence="1" id="KW-1003">Cell membrane</keyword>
<dbReference type="SUPFAM" id="SSF101307">
    <property type="entry name" value="YutG-like"/>
    <property type="match status" value="1"/>
</dbReference>
<dbReference type="GO" id="GO:0006655">
    <property type="term" value="P:phosphatidylglycerol biosynthetic process"/>
    <property type="evidence" value="ECO:0007669"/>
    <property type="project" value="UniProtKB-UniPathway"/>
</dbReference>
<keyword evidence="1" id="KW-0997">Cell inner membrane</keyword>
<dbReference type="GO" id="GO:0005886">
    <property type="term" value="C:plasma membrane"/>
    <property type="evidence" value="ECO:0007669"/>
    <property type="project" value="UniProtKB-SubCell"/>
</dbReference>
<keyword evidence="6" id="KW-1185">Reference proteome</keyword>
<dbReference type="GO" id="GO:0009395">
    <property type="term" value="P:phospholipid catabolic process"/>
    <property type="evidence" value="ECO:0007669"/>
    <property type="project" value="UniProtKB-KW"/>
</dbReference>
<proteinExistence type="predicted"/>
<evidence type="ECO:0000313" key="4">
    <source>
        <dbReference type="EMBL" id="BCV44275.1"/>
    </source>
</evidence>
<evidence type="ECO:0000259" key="3">
    <source>
        <dbReference type="Pfam" id="PF04608"/>
    </source>
</evidence>
<dbReference type="EMBL" id="UGYO01000001">
    <property type="protein sequence ID" value="SUI46387.1"/>
    <property type="molecule type" value="Genomic_DNA"/>
</dbReference>
<gene>
    <name evidence="5" type="primary">pgpA</name>
    <name evidence="5" type="ORF">NCTC10738_00175</name>
    <name evidence="4" type="ORF">TUM17379_12930</name>
</gene>
<dbReference type="PIRSF" id="PIRSF006162">
    <property type="entry name" value="PgpA"/>
    <property type="match status" value="1"/>
</dbReference>
<keyword evidence="1" id="KW-0595">Phospholipid degradation</keyword>
<reference evidence="5 6" key="1">
    <citation type="submission" date="2018-06" db="EMBL/GenBank/DDBJ databases">
        <authorList>
            <consortium name="Pathogen Informatics"/>
            <person name="Doyle S."/>
        </authorList>
    </citation>
    <scope>NUCLEOTIDE SEQUENCE [LARGE SCALE GENOMIC DNA]</scope>
    <source>
        <strain evidence="5 6">NCTC10738</strain>
    </source>
</reference>
<evidence type="ECO:0000256" key="2">
    <source>
        <dbReference type="SAM" id="Phobius"/>
    </source>
</evidence>
<feature type="transmembrane region" description="Helical" evidence="2">
    <location>
        <begin position="55"/>
        <end position="73"/>
    </location>
</feature>
<accession>A0A379YLY0</accession>
<evidence type="ECO:0000256" key="1">
    <source>
        <dbReference type="PIRNR" id="PIRNR006162"/>
    </source>
</evidence>